<evidence type="ECO:0000256" key="1">
    <source>
        <dbReference type="SAM" id="MobiDB-lite"/>
    </source>
</evidence>
<proteinExistence type="predicted"/>
<protein>
    <submittedName>
        <fullName evidence="3">Uncharacterized protein</fullName>
    </submittedName>
</protein>
<evidence type="ECO:0000256" key="2">
    <source>
        <dbReference type="SAM" id="Phobius"/>
    </source>
</evidence>
<keyword evidence="4" id="KW-1185">Reference proteome</keyword>
<reference evidence="3" key="1">
    <citation type="journal article" date="2023" name="Science">
        <title>Genome structures resolve the early diversification of teleost fishes.</title>
        <authorList>
            <person name="Parey E."/>
            <person name="Louis A."/>
            <person name="Montfort J."/>
            <person name="Bouchez O."/>
            <person name="Roques C."/>
            <person name="Iampietro C."/>
            <person name="Lluch J."/>
            <person name="Castinel A."/>
            <person name="Donnadieu C."/>
            <person name="Desvignes T."/>
            <person name="Floi Bucao C."/>
            <person name="Jouanno E."/>
            <person name="Wen M."/>
            <person name="Mejri S."/>
            <person name="Dirks R."/>
            <person name="Jansen H."/>
            <person name="Henkel C."/>
            <person name="Chen W.J."/>
            <person name="Zahm M."/>
            <person name="Cabau C."/>
            <person name="Klopp C."/>
            <person name="Thompson A.W."/>
            <person name="Robinson-Rechavi M."/>
            <person name="Braasch I."/>
            <person name="Lecointre G."/>
            <person name="Bobe J."/>
            <person name="Postlethwait J.H."/>
            <person name="Berthelot C."/>
            <person name="Roest Crollius H."/>
            <person name="Guiguen Y."/>
        </authorList>
    </citation>
    <scope>NUCLEOTIDE SEQUENCE</scope>
    <source>
        <strain evidence="3">WJC10195</strain>
    </source>
</reference>
<evidence type="ECO:0000313" key="3">
    <source>
        <dbReference type="EMBL" id="KAJ8380080.1"/>
    </source>
</evidence>
<dbReference type="EMBL" id="JAINUF010000001">
    <property type="protein sequence ID" value="KAJ8380080.1"/>
    <property type="molecule type" value="Genomic_DNA"/>
</dbReference>
<keyword evidence="2" id="KW-1133">Transmembrane helix</keyword>
<dbReference type="Pfam" id="PF07204">
    <property type="entry name" value="Orthoreo_P10"/>
    <property type="match status" value="1"/>
</dbReference>
<name>A0A9Q1GAM4_SYNKA</name>
<dbReference type="InterPro" id="IPR009854">
    <property type="entry name" value="Orthoreo_P10"/>
</dbReference>
<evidence type="ECO:0000313" key="4">
    <source>
        <dbReference type="Proteomes" id="UP001152622"/>
    </source>
</evidence>
<dbReference type="AlphaFoldDB" id="A0A9Q1GAM4"/>
<feature type="region of interest" description="Disordered" evidence="1">
    <location>
        <begin position="68"/>
        <end position="98"/>
    </location>
</feature>
<feature type="compositionally biased region" description="Basic and acidic residues" evidence="1">
    <location>
        <begin position="88"/>
        <end position="98"/>
    </location>
</feature>
<sequence length="98" mass="10479">MTGGAYPGGTEPSVDTVSVQPIPTYWYYVMAGGGALLLLVSATLVMVLCCHRYHLAAKKSQHSVTYQSSHYPSSAAPGSGVEPMLTIRLDKEDRSSQC</sequence>
<keyword evidence="2" id="KW-0472">Membrane</keyword>
<dbReference type="Proteomes" id="UP001152622">
    <property type="component" value="Chromosome 1"/>
</dbReference>
<organism evidence="3 4">
    <name type="scientific">Synaphobranchus kaupii</name>
    <name type="common">Kaup's arrowtooth eel</name>
    <dbReference type="NCBI Taxonomy" id="118154"/>
    <lineage>
        <taxon>Eukaryota</taxon>
        <taxon>Metazoa</taxon>
        <taxon>Chordata</taxon>
        <taxon>Craniata</taxon>
        <taxon>Vertebrata</taxon>
        <taxon>Euteleostomi</taxon>
        <taxon>Actinopterygii</taxon>
        <taxon>Neopterygii</taxon>
        <taxon>Teleostei</taxon>
        <taxon>Anguilliformes</taxon>
        <taxon>Synaphobranchidae</taxon>
        <taxon>Synaphobranchus</taxon>
    </lineage>
</organism>
<gene>
    <name evidence="3" type="ORF">SKAU_G00008580</name>
</gene>
<keyword evidence="2" id="KW-0812">Transmembrane</keyword>
<feature type="transmembrane region" description="Helical" evidence="2">
    <location>
        <begin position="25"/>
        <end position="50"/>
    </location>
</feature>
<comment type="caution">
    <text evidence="3">The sequence shown here is derived from an EMBL/GenBank/DDBJ whole genome shotgun (WGS) entry which is preliminary data.</text>
</comment>
<accession>A0A9Q1GAM4</accession>